<feature type="compositionally biased region" description="Low complexity" evidence="1">
    <location>
        <begin position="214"/>
        <end position="234"/>
    </location>
</feature>
<dbReference type="CDD" id="cd16431">
    <property type="entry name" value="IcmE"/>
    <property type="match status" value="1"/>
</dbReference>
<proteinExistence type="predicted"/>
<reference evidence="3" key="1">
    <citation type="submission" date="2020-12" db="EMBL/GenBank/DDBJ databases">
        <title>Enhanced detection system for hospital associated transmission using whole genome sequencing surveillance.</title>
        <authorList>
            <person name="Harrison L.H."/>
            <person name="Van Tyne D."/>
            <person name="Marsh J.W."/>
            <person name="Griffith M.P."/>
            <person name="Snyder D.J."/>
            <person name="Cooper V.S."/>
            <person name="Mustapha M."/>
        </authorList>
    </citation>
    <scope>NUCLEOTIDE SEQUENCE</scope>
    <source>
        <strain evidence="3">PSB00042</strain>
    </source>
</reference>
<keyword evidence="2" id="KW-0472">Membrane</keyword>
<dbReference type="Proteomes" id="UP000637061">
    <property type="component" value="Unassembled WGS sequence"/>
</dbReference>
<feature type="region of interest" description="Disordered" evidence="1">
    <location>
        <begin position="210"/>
        <end position="272"/>
    </location>
</feature>
<feature type="region of interest" description="Disordered" evidence="1">
    <location>
        <begin position="403"/>
        <end position="426"/>
    </location>
</feature>
<organism evidence="3 4">
    <name type="scientific">Pseudomonas putida</name>
    <name type="common">Arthrobacter siderocapsulatus</name>
    <dbReference type="NCBI Taxonomy" id="303"/>
    <lineage>
        <taxon>Bacteria</taxon>
        <taxon>Pseudomonadati</taxon>
        <taxon>Pseudomonadota</taxon>
        <taxon>Gammaproteobacteria</taxon>
        <taxon>Pseudomonadales</taxon>
        <taxon>Pseudomonadaceae</taxon>
        <taxon>Pseudomonas</taxon>
    </lineage>
</organism>
<evidence type="ECO:0000256" key="2">
    <source>
        <dbReference type="SAM" id="Phobius"/>
    </source>
</evidence>
<feature type="compositionally biased region" description="Low complexity" evidence="1">
    <location>
        <begin position="251"/>
        <end position="262"/>
    </location>
</feature>
<dbReference type="InterPro" id="IPR049855">
    <property type="entry name" value="DotG/IcmE-like_C"/>
</dbReference>
<dbReference type="Pfam" id="PF03743">
    <property type="entry name" value="TrbI"/>
    <property type="match status" value="1"/>
</dbReference>
<name>A0A8I1EBK7_PSEPU</name>
<evidence type="ECO:0000313" key="4">
    <source>
        <dbReference type="Proteomes" id="UP000637061"/>
    </source>
</evidence>
<evidence type="ECO:0000313" key="3">
    <source>
        <dbReference type="EMBL" id="MBI6883017.1"/>
    </source>
</evidence>
<dbReference type="RefSeq" id="WP_198746633.1">
    <property type="nucleotide sequence ID" value="NZ_JAEHTE010000002.1"/>
</dbReference>
<feature type="compositionally biased region" description="Basic and acidic residues" evidence="1">
    <location>
        <begin position="142"/>
        <end position="151"/>
    </location>
</feature>
<comment type="caution">
    <text evidence="3">The sequence shown here is derived from an EMBL/GenBank/DDBJ whole genome shotgun (WGS) entry which is preliminary data.</text>
</comment>
<dbReference type="EMBL" id="JAEHTE010000002">
    <property type="protein sequence ID" value="MBI6883017.1"/>
    <property type="molecule type" value="Genomic_DNA"/>
</dbReference>
<feature type="compositionally biased region" description="Acidic residues" evidence="1">
    <location>
        <begin position="263"/>
        <end position="272"/>
    </location>
</feature>
<protein>
    <submittedName>
        <fullName evidence="3">DotG/IcmE/VirB10 family protein</fullName>
    </submittedName>
</protein>
<evidence type="ECO:0000256" key="1">
    <source>
        <dbReference type="SAM" id="MobiDB-lite"/>
    </source>
</evidence>
<sequence length="488" mass="52603">MGAMGNIKNNISPKARLMLGLTVIAVVATVTISYMRLEGDQVAQSTGGADLNMPPTKEQISKDKPTDIIKYGDNTAIGEIYKKDEQRRADEAKNTNRNSEGGETSHVDDVRLQMQESKPVVVKDKPAEAEKGQSRLQALMEERRRAQEKNASEQNATRGKQVLAIQENPWKQFLDNEMRDANDYEISLQAKVSGIRAKDLIVPAAKFEEATADSSRAANGNSQSGSGSTSGFSQYLNIGKNGSGGADQVQTSKKNSAASASTADEDEDDDVQADYPSERIAKSSMAKQKASGFVHVGETYYSVLQIGVNTDEISPIRAVSVDKGILDGAVFVGSPVRVGEKAALNFTSMSLKGRSYKVNAIALDPETYRSSLADSVDNHVFSRYSKLALAAFVDGYANALTGTQTTTNTDGSQSSITNPLPSASDQMKVGIGKVGEKMTPIFEREFDQPPTVTVEPNRSIVIMFMQELDLNGQSSGPSEDVNLSKKTK</sequence>
<feature type="region of interest" description="Disordered" evidence="1">
    <location>
        <begin position="142"/>
        <end position="163"/>
    </location>
</feature>
<feature type="compositionally biased region" description="Low complexity" evidence="1">
    <location>
        <begin position="403"/>
        <end position="415"/>
    </location>
</feature>
<feature type="compositionally biased region" description="Basic and acidic residues" evidence="1">
    <location>
        <begin position="80"/>
        <end position="94"/>
    </location>
</feature>
<feature type="region of interest" description="Disordered" evidence="1">
    <location>
        <begin position="45"/>
        <end position="109"/>
    </location>
</feature>
<keyword evidence="2" id="KW-0812">Transmembrane</keyword>
<keyword evidence="2" id="KW-1133">Transmembrane helix</keyword>
<feature type="transmembrane region" description="Helical" evidence="2">
    <location>
        <begin position="17"/>
        <end position="35"/>
    </location>
</feature>
<gene>
    <name evidence="3" type="ORF">JEU22_03745</name>
</gene>
<dbReference type="AlphaFoldDB" id="A0A8I1EBK7"/>
<accession>A0A8I1EBK7</accession>
<feature type="compositionally biased region" description="Polar residues" evidence="1">
    <location>
        <begin position="416"/>
        <end position="425"/>
    </location>
</feature>
<dbReference type="InterPro" id="IPR005498">
    <property type="entry name" value="T4SS_VirB10/TraB/TrbI"/>
</dbReference>